<dbReference type="InterPro" id="IPR037079">
    <property type="entry name" value="AF2212/PG0164-like_sf"/>
</dbReference>
<protein>
    <recommendedName>
        <fullName evidence="2">DUF1905 domain-containing protein</fullName>
    </recommendedName>
</protein>
<dbReference type="SUPFAM" id="SSF141694">
    <property type="entry name" value="AF2212/PG0164-like"/>
    <property type="match status" value="1"/>
</dbReference>
<name>A0A5J4RKT0_9ZZZZ</name>
<gene>
    <name evidence="1" type="ORF">EZS27_016985</name>
</gene>
<dbReference type="Gene3D" id="2.40.30.100">
    <property type="entry name" value="AF2212/PG0164-like"/>
    <property type="match status" value="1"/>
</dbReference>
<comment type="caution">
    <text evidence="1">The sequence shown here is derived from an EMBL/GenBank/DDBJ whole genome shotgun (WGS) entry which is preliminary data.</text>
</comment>
<organism evidence="1">
    <name type="scientific">termite gut metagenome</name>
    <dbReference type="NCBI Taxonomy" id="433724"/>
    <lineage>
        <taxon>unclassified sequences</taxon>
        <taxon>metagenomes</taxon>
        <taxon>organismal metagenomes</taxon>
    </lineage>
</organism>
<evidence type="ECO:0000313" key="1">
    <source>
        <dbReference type="EMBL" id="KAA6334726.1"/>
    </source>
</evidence>
<dbReference type="Pfam" id="PF08922">
    <property type="entry name" value="DUF1905"/>
    <property type="match status" value="1"/>
</dbReference>
<reference evidence="1" key="1">
    <citation type="submission" date="2019-03" db="EMBL/GenBank/DDBJ databases">
        <title>Single cell metagenomics reveals metabolic interactions within the superorganism composed of flagellate Streblomastix strix and complex community of Bacteroidetes bacteria on its surface.</title>
        <authorList>
            <person name="Treitli S.C."/>
            <person name="Kolisko M."/>
            <person name="Husnik F."/>
            <person name="Keeling P."/>
            <person name="Hampl V."/>
        </authorList>
    </citation>
    <scope>NUCLEOTIDE SEQUENCE</scope>
    <source>
        <strain evidence="1">STM</strain>
    </source>
</reference>
<dbReference type="InterPro" id="IPR015018">
    <property type="entry name" value="DUF1905"/>
</dbReference>
<proteinExistence type="predicted"/>
<dbReference type="EMBL" id="SNRY01000967">
    <property type="protein sequence ID" value="KAA6334726.1"/>
    <property type="molecule type" value="Genomic_DNA"/>
</dbReference>
<accession>A0A5J4RKT0</accession>
<evidence type="ECO:0008006" key="2">
    <source>
        <dbReference type="Google" id="ProtNLM"/>
    </source>
</evidence>
<dbReference type="AlphaFoldDB" id="A0A5J4RKT0"/>
<sequence length="84" mass="9557">MSAKFEFDAEIKKVLDNGWACVEFPLDVKEIFGKGRVRVNAMFDGVCYQKSLVKWELLAISSRYGKRYVGKSGSKQVIRDSCND</sequence>